<dbReference type="InterPro" id="IPR013595">
    <property type="entry name" value="Pept_S33_TAP-like_C"/>
</dbReference>
<dbReference type="PANTHER" id="PTHR43248">
    <property type="entry name" value="2-SUCCINYL-6-HYDROXY-2,4-CYCLOHEXADIENE-1-CARBOXYLATE SYNTHASE"/>
    <property type="match status" value="1"/>
</dbReference>
<comment type="caution">
    <text evidence="5">The sequence shown here is derived from an EMBL/GenBank/DDBJ whole genome shotgun (WGS) entry which is preliminary data.</text>
</comment>
<dbReference type="InterPro" id="IPR029058">
    <property type="entry name" value="AB_hydrolase_fold"/>
</dbReference>
<feature type="non-terminal residue" evidence="5">
    <location>
        <position position="1"/>
    </location>
</feature>
<keyword evidence="6" id="KW-1185">Reference proteome</keyword>
<evidence type="ECO:0000313" key="5">
    <source>
        <dbReference type="EMBL" id="MFD1045793.1"/>
    </source>
</evidence>
<organism evidence="5 6">
    <name type="scientific">Kibdelosporangium lantanae</name>
    <dbReference type="NCBI Taxonomy" id="1497396"/>
    <lineage>
        <taxon>Bacteria</taxon>
        <taxon>Bacillati</taxon>
        <taxon>Actinomycetota</taxon>
        <taxon>Actinomycetes</taxon>
        <taxon>Pseudonocardiales</taxon>
        <taxon>Pseudonocardiaceae</taxon>
        <taxon>Kibdelosporangium</taxon>
    </lineage>
</organism>
<protein>
    <submittedName>
        <fullName evidence="5">Alpha/beta fold hydrolase</fullName>
    </submittedName>
</protein>
<reference evidence="6" key="1">
    <citation type="journal article" date="2019" name="Int. J. Syst. Evol. Microbiol.">
        <title>The Global Catalogue of Microorganisms (GCM) 10K type strain sequencing project: providing services to taxonomists for standard genome sequencing and annotation.</title>
        <authorList>
            <consortium name="The Broad Institute Genomics Platform"/>
            <consortium name="The Broad Institute Genome Sequencing Center for Infectious Disease"/>
            <person name="Wu L."/>
            <person name="Ma J."/>
        </authorList>
    </citation>
    <scope>NUCLEOTIDE SEQUENCE [LARGE SCALE GENOMIC DNA]</scope>
    <source>
        <strain evidence="6">JCM 31486</strain>
    </source>
</reference>
<dbReference type="Proteomes" id="UP001597045">
    <property type="component" value="Unassembled WGS sequence"/>
</dbReference>
<sequence length="346" mass="37666">DLADRCQQKAGDILEHVSTANTARDLDLLRRAVGDQKLTYHGISYGTHLGAVYANLFPNRIRAMVFDGSMDFVGNATGHNGTGTTVPLDTRQDVPRGIAETFDQFLRLCTEAGPKCAFSAGDPKAKWTAITARAKQGPITILGEDGPEAWTYSGIVNAAGDLSADSGWPDIATLLQRLYDAKDTAARTFGAQGEQYTSNRTEAFNAIQCTDSDVPTDPAIYSRYAESEDQRVPYFGRIGVLDMMSCAFWQPRDTDRYTGPWNRWTSAEILVINNRYDPSTPLHGAKDGAAELARARVFVTEGYGHSSMLVPSTCTEQVKRNYLISGVFPEPGKTCGIDANPFVGAN</sequence>
<dbReference type="InterPro" id="IPR000073">
    <property type="entry name" value="AB_hydrolase_1"/>
</dbReference>
<evidence type="ECO:0000256" key="1">
    <source>
        <dbReference type="ARBA" id="ARBA00010088"/>
    </source>
</evidence>
<gene>
    <name evidence="5" type="ORF">ACFQ1S_09585</name>
</gene>
<dbReference type="EMBL" id="JBHTIS010000413">
    <property type="protein sequence ID" value="MFD1045793.1"/>
    <property type="molecule type" value="Genomic_DNA"/>
</dbReference>
<evidence type="ECO:0000313" key="6">
    <source>
        <dbReference type="Proteomes" id="UP001597045"/>
    </source>
</evidence>
<dbReference type="GO" id="GO:0016787">
    <property type="term" value="F:hydrolase activity"/>
    <property type="evidence" value="ECO:0007669"/>
    <property type="project" value="UniProtKB-KW"/>
</dbReference>
<evidence type="ECO:0000259" key="4">
    <source>
        <dbReference type="Pfam" id="PF08386"/>
    </source>
</evidence>
<keyword evidence="2 5" id="KW-0378">Hydrolase</keyword>
<evidence type="ECO:0000256" key="2">
    <source>
        <dbReference type="ARBA" id="ARBA00022801"/>
    </source>
</evidence>
<feature type="domain" description="Peptidase S33 tripeptidyl aminopeptidase-like C-terminal" evidence="4">
    <location>
        <begin position="233"/>
        <end position="335"/>
    </location>
</feature>
<accession>A0ABW3M716</accession>
<dbReference type="PANTHER" id="PTHR43248:SF25">
    <property type="entry name" value="AB HYDROLASE-1 DOMAIN-CONTAINING PROTEIN-RELATED"/>
    <property type="match status" value="1"/>
</dbReference>
<dbReference type="Gene3D" id="3.40.50.1820">
    <property type="entry name" value="alpha/beta hydrolase"/>
    <property type="match status" value="1"/>
</dbReference>
<dbReference type="InterPro" id="IPR051601">
    <property type="entry name" value="Serine_prot/Carboxylest_S33"/>
</dbReference>
<dbReference type="SUPFAM" id="SSF53474">
    <property type="entry name" value="alpha/beta-Hydrolases"/>
    <property type="match status" value="1"/>
</dbReference>
<feature type="domain" description="AB hydrolase-1" evidence="3">
    <location>
        <begin position="16"/>
        <end position="69"/>
    </location>
</feature>
<evidence type="ECO:0000259" key="3">
    <source>
        <dbReference type="Pfam" id="PF00561"/>
    </source>
</evidence>
<name>A0ABW3M716_9PSEU</name>
<comment type="similarity">
    <text evidence="1">Belongs to the peptidase S33 family.</text>
</comment>
<dbReference type="Pfam" id="PF00561">
    <property type="entry name" value="Abhydrolase_1"/>
    <property type="match status" value="1"/>
</dbReference>
<dbReference type="Pfam" id="PF08386">
    <property type="entry name" value="Abhydrolase_4"/>
    <property type="match status" value="1"/>
</dbReference>
<proteinExistence type="inferred from homology"/>